<dbReference type="AlphaFoldDB" id="A0A085LP65"/>
<keyword evidence="3" id="KW-1185">Reference proteome</keyword>
<protein>
    <submittedName>
        <fullName evidence="2">Uncharacterized protein</fullName>
    </submittedName>
</protein>
<feature type="region of interest" description="Disordered" evidence="1">
    <location>
        <begin position="92"/>
        <end position="116"/>
    </location>
</feature>
<organism evidence="2 3">
    <name type="scientific">Trichuris suis</name>
    <name type="common">pig whipworm</name>
    <dbReference type="NCBI Taxonomy" id="68888"/>
    <lineage>
        <taxon>Eukaryota</taxon>
        <taxon>Metazoa</taxon>
        <taxon>Ecdysozoa</taxon>
        <taxon>Nematoda</taxon>
        <taxon>Enoplea</taxon>
        <taxon>Dorylaimia</taxon>
        <taxon>Trichinellida</taxon>
        <taxon>Trichuridae</taxon>
        <taxon>Trichuris</taxon>
    </lineage>
</organism>
<evidence type="ECO:0000256" key="1">
    <source>
        <dbReference type="SAM" id="MobiDB-lite"/>
    </source>
</evidence>
<accession>A0A085LP65</accession>
<reference evidence="2 3" key="1">
    <citation type="journal article" date="2014" name="Nat. Genet.">
        <title>Genome and transcriptome of the porcine whipworm Trichuris suis.</title>
        <authorList>
            <person name="Jex A.R."/>
            <person name="Nejsum P."/>
            <person name="Schwarz E.M."/>
            <person name="Hu L."/>
            <person name="Young N.D."/>
            <person name="Hall R.S."/>
            <person name="Korhonen P.K."/>
            <person name="Liao S."/>
            <person name="Thamsborg S."/>
            <person name="Xia J."/>
            <person name="Xu P."/>
            <person name="Wang S."/>
            <person name="Scheerlinck J.P."/>
            <person name="Hofmann A."/>
            <person name="Sternberg P.W."/>
            <person name="Wang J."/>
            <person name="Gasser R.B."/>
        </authorList>
    </citation>
    <scope>NUCLEOTIDE SEQUENCE [LARGE SCALE GENOMIC DNA]</scope>
    <source>
        <strain evidence="2">DCEP-RM93M</strain>
    </source>
</reference>
<dbReference type="Proteomes" id="UP000030764">
    <property type="component" value="Unassembled WGS sequence"/>
</dbReference>
<evidence type="ECO:0000313" key="2">
    <source>
        <dbReference type="EMBL" id="KFD46761.1"/>
    </source>
</evidence>
<name>A0A085LP65_9BILA</name>
<sequence>MMVGSFGSSWKSVVRVEKILEDVDRVRDWDTGEEVLYVIADENVGGDTRCHVRVVEVGVPCEPVTRSKLVMADLTSEALFCSIEDSPCSKDAMMSRTGGARGQGTKFSPLAKTPFS</sequence>
<evidence type="ECO:0000313" key="3">
    <source>
        <dbReference type="Proteomes" id="UP000030764"/>
    </source>
</evidence>
<proteinExistence type="predicted"/>
<gene>
    <name evidence="2" type="ORF">M513_12342</name>
</gene>
<dbReference type="EMBL" id="KL363354">
    <property type="protein sequence ID" value="KFD46761.1"/>
    <property type="molecule type" value="Genomic_DNA"/>
</dbReference>